<evidence type="ECO:0000313" key="10">
    <source>
        <dbReference type="Ensembl" id="ENSELUP00000016313.3"/>
    </source>
</evidence>
<dbReference type="PANTHER" id="PTHR46078">
    <property type="entry name" value="FORKHEAD BOX PROTEIN J2 FAMILY MEMBER"/>
    <property type="match status" value="1"/>
</dbReference>
<reference evidence="11" key="1">
    <citation type="journal article" date="2014" name="PLoS ONE">
        <title>The genome and linkage map of the northern pike (Esox lucius): conserved synteny revealed between the salmonid sister group and the Neoteleostei.</title>
        <authorList>
            <person name="Rondeau E.B."/>
            <person name="Minkley D.R."/>
            <person name="Leong J.S."/>
            <person name="Messmer A.M."/>
            <person name="Jantzen J.R."/>
            <person name="von Schalburg K.R."/>
            <person name="Lemon C."/>
            <person name="Bird N.H."/>
            <person name="Koop B.F."/>
        </authorList>
    </citation>
    <scope>NUCLEOTIDE SEQUENCE</scope>
</reference>
<evidence type="ECO:0000256" key="8">
    <source>
        <dbReference type="SAM" id="MobiDB-lite"/>
    </source>
</evidence>
<dbReference type="InterPro" id="IPR018122">
    <property type="entry name" value="TF_fork_head_CS_1"/>
</dbReference>
<dbReference type="GO" id="GO:0000978">
    <property type="term" value="F:RNA polymerase II cis-regulatory region sequence-specific DNA binding"/>
    <property type="evidence" value="ECO:0007669"/>
    <property type="project" value="TreeGrafter"/>
</dbReference>
<reference evidence="10" key="4">
    <citation type="submission" date="2025-09" db="UniProtKB">
        <authorList>
            <consortium name="Ensembl"/>
        </authorList>
    </citation>
    <scope>IDENTIFICATION</scope>
</reference>
<keyword evidence="5 7" id="KW-0539">Nucleus</keyword>
<evidence type="ECO:0000256" key="3">
    <source>
        <dbReference type="ARBA" id="ARBA00023125"/>
    </source>
</evidence>
<feature type="region of interest" description="Disordered" evidence="8">
    <location>
        <begin position="196"/>
        <end position="301"/>
    </location>
</feature>
<feature type="region of interest" description="Disordered" evidence="8">
    <location>
        <begin position="20"/>
        <end position="65"/>
    </location>
</feature>
<evidence type="ECO:0000259" key="9">
    <source>
        <dbReference type="PROSITE" id="PS50039"/>
    </source>
</evidence>
<keyword evidence="4" id="KW-0804">Transcription</keyword>
<dbReference type="OMA" id="YPKEEDA"/>
<dbReference type="STRING" id="8010.ENSELUP00000016313"/>
<dbReference type="Gene3D" id="1.10.10.10">
    <property type="entry name" value="Winged helix-like DNA-binding domain superfamily/Winged helix DNA-binding domain"/>
    <property type="match status" value="1"/>
</dbReference>
<dbReference type="CDD" id="cd20024">
    <property type="entry name" value="FH_FOXJ2-like"/>
    <property type="match status" value="1"/>
</dbReference>
<feature type="compositionally biased region" description="Acidic residues" evidence="8">
    <location>
        <begin position="156"/>
        <end position="165"/>
    </location>
</feature>
<dbReference type="AlphaFoldDB" id="A0A3P8YIF8"/>
<keyword evidence="2" id="KW-0805">Transcription regulation</keyword>
<feature type="domain" description="Fork-head" evidence="9">
    <location>
        <begin position="62"/>
        <end position="141"/>
    </location>
</feature>
<evidence type="ECO:0000256" key="4">
    <source>
        <dbReference type="ARBA" id="ARBA00023163"/>
    </source>
</evidence>
<dbReference type="Bgee" id="ENSELUG00000016151">
    <property type="expression patterns" value="Expressed in spleen and 15 other cell types or tissues"/>
</dbReference>
<evidence type="ECO:0000256" key="2">
    <source>
        <dbReference type="ARBA" id="ARBA00023015"/>
    </source>
</evidence>
<gene>
    <name evidence="10" type="primary">SORBS3</name>
</gene>
<feature type="compositionally biased region" description="Acidic residues" evidence="8">
    <location>
        <begin position="709"/>
        <end position="721"/>
    </location>
</feature>
<dbReference type="GO" id="GO:0000981">
    <property type="term" value="F:DNA-binding transcription factor activity, RNA polymerase II-specific"/>
    <property type="evidence" value="ECO:0007669"/>
    <property type="project" value="TreeGrafter"/>
</dbReference>
<keyword evidence="3 7" id="KW-0238">DNA-binding</keyword>
<dbReference type="Pfam" id="PF00250">
    <property type="entry name" value="Forkhead"/>
    <property type="match status" value="1"/>
</dbReference>
<evidence type="ECO:0000256" key="1">
    <source>
        <dbReference type="ARBA" id="ARBA00004123"/>
    </source>
</evidence>
<accession>A0A3P8YIF8</accession>
<feature type="compositionally biased region" description="Low complexity" evidence="8">
    <location>
        <begin position="234"/>
        <end position="301"/>
    </location>
</feature>
<sequence length="721" mass="76946">MSSDLDSSLTSMDWLPQLGISSLRSGKERGGERERTKEKGRERGNLPPPIPAPTQSSSTKGKPPHSYATLIAMAIEAAPGRKLSLNDIYTWISDKFPYYSRTGRGWKNSIRHNLSLNKCFRKVPRPQSDPGKGSYWTMDEAPEPSLLKGIKRPYPSEEEEEENLGDEASIQDPHASVAEKGASPQGSMQLLQADHETPLAPPQGPSPHPSSHGPSLSPPPCKQQPLVFTPSAPHPTVFPSTVPSTVPSPSAPHPTVFPSTVPSTVPSPSAPHPTVFPSTVPSPSAPHPTVFPSTVPSPSAPHPTVFPSTVPFTVPSPSARHPTVFPSTVPFTVPSPSAPHPTVFPSTVPFTVPSPSAPHPTVFPSTVPFTVPSPSAPHPTVFPSTVPSTVPSPSAPHPTVFPSAVPSTASSLPPHSFPSPSITLSTVPSSVSPPTLPSYSAPPQPVPSLYVASASSHSCEPPLRFSFSDLNLPDLYTSFQSLCRSVRERVTSQSDTGTFFGLTNESSQLHTPTLPPLSPHPMPSVVPGSVPEAEKHSRSNVVPPDWFSTTDSLKESFRIASSLDWANIDLTSHPDLLESMRQASLCDWALEPMLFTSLCDSLNRFFTEKGLIGSSRSNSPLAHVPPESPLTSPIHNPPTLASLTHPSPLAYPPLAPSSGSGQPAKRPPQAQSLQRPALTQPAAPQTNAGIQLQPRPHPPMKHHHSNSEEIQDDFDWDSLIA</sequence>
<name>A0A3P8YIF8_ESOLU</name>
<dbReference type="FunFam" id="1.10.10.10:FF:000135">
    <property type="entry name" value="forkhead box protein G1"/>
    <property type="match status" value="1"/>
</dbReference>
<evidence type="ECO:0000313" key="11">
    <source>
        <dbReference type="Proteomes" id="UP000265140"/>
    </source>
</evidence>
<dbReference type="InterPro" id="IPR045912">
    <property type="entry name" value="FOXJ2/3-like"/>
</dbReference>
<feature type="compositionally biased region" description="Polar residues" evidence="8">
    <location>
        <begin position="629"/>
        <end position="645"/>
    </location>
</feature>
<organism evidence="10 11">
    <name type="scientific">Esox lucius</name>
    <name type="common">Northern pike</name>
    <dbReference type="NCBI Taxonomy" id="8010"/>
    <lineage>
        <taxon>Eukaryota</taxon>
        <taxon>Metazoa</taxon>
        <taxon>Chordata</taxon>
        <taxon>Craniata</taxon>
        <taxon>Vertebrata</taxon>
        <taxon>Euteleostomi</taxon>
        <taxon>Actinopterygii</taxon>
        <taxon>Neopterygii</taxon>
        <taxon>Teleostei</taxon>
        <taxon>Protacanthopterygii</taxon>
        <taxon>Esociformes</taxon>
        <taxon>Esocidae</taxon>
        <taxon>Esox</taxon>
    </lineage>
</organism>
<dbReference type="PROSITE" id="PS00657">
    <property type="entry name" value="FORK_HEAD_1"/>
    <property type="match status" value="1"/>
</dbReference>
<dbReference type="InterPro" id="IPR036388">
    <property type="entry name" value="WH-like_DNA-bd_sf"/>
</dbReference>
<dbReference type="Ensembl" id="ENSELUT00000025606.3">
    <property type="protein sequence ID" value="ENSELUP00000016313.3"/>
    <property type="gene ID" value="ENSELUG00000016151.3"/>
</dbReference>
<dbReference type="PANTHER" id="PTHR46078:SF4">
    <property type="entry name" value="FORKHEAD BOX J2"/>
    <property type="match status" value="1"/>
</dbReference>
<dbReference type="PRINTS" id="PR00053">
    <property type="entry name" value="FORKHEAD"/>
</dbReference>
<proteinExistence type="predicted"/>
<feature type="compositionally biased region" description="Pro residues" evidence="8">
    <location>
        <begin position="199"/>
        <end position="208"/>
    </location>
</feature>
<dbReference type="InterPro" id="IPR036390">
    <property type="entry name" value="WH_DNA-bd_sf"/>
</dbReference>
<reference evidence="10" key="2">
    <citation type="submission" date="2020-02" db="EMBL/GenBank/DDBJ databases">
        <title>Esox lucius (northern pike) genome, fEsoLuc1, primary haplotype.</title>
        <authorList>
            <person name="Myers G."/>
            <person name="Karagic N."/>
            <person name="Meyer A."/>
            <person name="Pippel M."/>
            <person name="Reichard M."/>
            <person name="Winkler S."/>
            <person name="Tracey A."/>
            <person name="Sims Y."/>
            <person name="Howe K."/>
            <person name="Rhie A."/>
            <person name="Formenti G."/>
            <person name="Durbin R."/>
            <person name="Fedrigo O."/>
            <person name="Jarvis E.D."/>
        </authorList>
    </citation>
    <scope>NUCLEOTIDE SEQUENCE [LARGE SCALE GENOMIC DNA]</scope>
</reference>
<dbReference type="GeneTree" id="ENSGT00940000166343"/>
<dbReference type="InterPro" id="IPR001766">
    <property type="entry name" value="Fork_head_dom"/>
</dbReference>
<dbReference type="PROSITE" id="PS00658">
    <property type="entry name" value="FORK_HEAD_2"/>
    <property type="match status" value="1"/>
</dbReference>
<feature type="region of interest" description="Disordered" evidence="8">
    <location>
        <begin position="121"/>
        <end position="167"/>
    </location>
</feature>
<dbReference type="Proteomes" id="UP000265140">
    <property type="component" value="Chromosome 20"/>
</dbReference>
<feature type="region of interest" description="Disordered" evidence="8">
    <location>
        <begin position="615"/>
        <end position="721"/>
    </location>
</feature>
<dbReference type="SUPFAM" id="SSF46785">
    <property type="entry name" value="Winged helix' DNA-binding domain"/>
    <property type="match status" value="1"/>
</dbReference>
<evidence type="ECO:0000256" key="6">
    <source>
        <dbReference type="ARBA" id="ARBA00034868"/>
    </source>
</evidence>
<dbReference type="SMART" id="SM00339">
    <property type="entry name" value="FH"/>
    <property type="match status" value="1"/>
</dbReference>
<comment type="subcellular location">
    <subcellularLocation>
        <location evidence="1 7">Nucleus</location>
    </subcellularLocation>
</comment>
<keyword evidence="11" id="KW-1185">Reference proteome</keyword>
<dbReference type="InterPro" id="IPR030456">
    <property type="entry name" value="TF_fork_head_CS_2"/>
</dbReference>
<evidence type="ECO:0000256" key="7">
    <source>
        <dbReference type="PROSITE-ProRule" id="PRU00089"/>
    </source>
</evidence>
<evidence type="ECO:0000256" key="5">
    <source>
        <dbReference type="ARBA" id="ARBA00023242"/>
    </source>
</evidence>
<dbReference type="PROSITE" id="PS50039">
    <property type="entry name" value="FORK_HEAD_3"/>
    <property type="match status" value="1"/>
</dbReference>
<protein>
    <recommendedName>
        <fullName evidence="6">Forkhead box protein G1</fullName>
    </recommendedName>
</protein>
<feature type="compositionally biased region" description="Basic and acidic residues" evidence="8">
    <location>
        <begin position="25"/>
        <end position="44"/>
    </location>
</feature>
<feature type="DNA-binding region" description="Fork-head" evidence="7">
    <location>
        <begin position="62"/>
        <end position="141"/>
    </location>
</feature>
<reference evidence="10" key="3">
    <citation type="submission" date="2025-08" db="UniProtKB">
        <authorList>
            <consortium name="Ensembl"/>
        </authorList>
    </citation>
    <scope>IDENTIFICATION</scope>
</reference>
<dbReference type="GO" id="GO:0005634">
    <property type="term" value="C:nucleus"/>
    <property type="evidence" value="ECO:0007669"/>
    <property type="project" value="UniProtKB-SubCell"/>
</dbReference>